<feature type="compositionally biased region" description="Polar residues" evidence="1">
    <location>
        <begin position="289"/>
        <end position="303"/>
    </location>
</feature>
<gene>
    <name evidence="2" type="ORF">SPHA_67158</name>
</gene>
<feature type="region of interest" description="Disordered" evidence="1">
    <location>
        <begin position="229"/>
        <end position="303"/>
    </location>
</feature>
<sequence length="1806" mass="197693">MPRGGTRRPGSPSSPYIPSRTVAHRATPSSPRQTDVLVYPLLWTLLAMPRGELTDVRAALARSAPRNSIVSRDRRMYWFILSSFDTALVLHISKARSALRNSIVSRDRRGTRPRRPGSLRTCATPSSLETDGCIGLSSPLDTASKAERGELDVRAALVLHISRQARSAPRNSISLETDGCIGLSSPLDIASKAEGELDVRAALVLHISRPGRRRTAQLHRLETDGCIGLSSPLDTASRAERGTRRPGSPSSPYIPSRPVAHRATPSSLETDGCIGLSSPLDTASKAERGNQTPVAHRATPSSPRQTDVLVYPLLWTLLAKAERRRPGSPSSPYIPSRLVAHRATPSSLETDGSRPRWGTRRPGSPSSPYIPSRPVAHRATPSSPRQTDVLVYPLLWTLLARLRGELDVRAALVLHISRQARSAPIVSRDNHRLSRQTDVDVGLSSPLDTDVLARSAPRNTIFTRDRRMYWPVAHRATPSSLETDGCIGLSSPLDTASKAERGTRRPGSPSSPYIPSRPVAHRATPSSPRQTDVLARQPIVSRDSGYWPVAHPQLHRLETDGCIGLSSPLDTASKAERGTRRPGSPSSPYIPSRLVAHRATPSSRDRRMLVAHRATPSFTRDRRMYWFILSFDTASNAERGTRRPGSPSSPYILSRPVAHRATPSSPETDGCIGLSSPWTLLARPRGELDAVAHRATHCLSRQTDVLVYPPLDTPSKAERGTRRPGSPSSPYILLVAHRATPSSLETDDVLVYPPLDTASKAERGTRRGQPSSPYIPSRPVAHRASSSPETDGCIGLSPLDQEGAERGTRRPGSASSPYPVQARSAPRTHLHLGDRRMPVAHRATPSSPRDRRMHWFILSFDTASNAERGELDVRAALVLHISRPGLHKAHRATHHLETDGCIGLSSPLTLLAMPERGTRRPGSSVLHIRPGPPVAQPNSIVSRQTDVLVYILLDTASKGREGELDVRAALVLHISCPGPPVAHRATPFTSRQTDVLVYPLPWTLRGELDVRAAQFHISCRGRSGQPIVSRPDAARNSLYPRQLVFVTLLKAERQTDVSPRDRRVHPLLWTPGKEGEGGTPDVQGSPTPSSPYIPVQAYIRSALRNSICLPGDRRMYWARSAPRNSIVSRQTDVLVYPPWTLLRPRGGTRRPGSPSSPYIPSRPVAHCATPSSRDRRMYWFILSFDTASKGREGGTRRPQPLVLHISCPGRSALRNSIVTSRQTDVLACSAPGATPSSLETDGCPPYIPSRFIVSRQTLDTASKAERGTRRPGSLSSPYPVQARKGHRATHRLSRQTDVLVYPPLDIAERGTRRPRGGTWVQPVDVLETALVLHILPRGGTRDVRAALVLHISRPASRSALRNSIFTETDGCIGLSSLDTASNAERGTRRPQPSSPYIPSRLVAHRATPSSLETDDVLRTAQPHPETDGCIGLSLLGTLLARLRGGTRRPGSPSSPVHISASTHHETDALLAPRNPFIGLSLPWTLLARPRGGTRRPGSPSSPYILSRRVAHRAQLHRLSRDRRMLVAQQLHHLETDGCAVYPPLSRPRGELDVRAAPSPYIPSRPVAHRATPSSRDRRMYWFILLWTILAMPRGELDVRAALVSIYPQCRGGNRRRCIAHPSRTDRPLPRTPGEMGQRPIVPPYSPDGCNSIRDTDGINTLLARPRGELGMSGQPSSPYPRPAERGTSPGSSISIYPVQALAHCATPRPKQTGGLTPCTDPSHRAIHPLRQSRDTVGREGKRPGSPTPYPVQARRQQPIVSRRQTDVVACSALRNPSSRDRRMYWFIPLLSLLARPRGEPQTSGQP</sequence>
<evidence type="ECO:0000313" key="2">
    <source>
        <dbReference type="EMBL" id="CAE1316445.1"/>
    </source>
</evidence>
<evidence type="ECO:0000313" key="3">
    <source>
        <dbReference type="Proteomes" id="UP000597762"/>
    </source>
</evidence>
<feature type="region of interest" description="Disordered" evidence="1">
    <location>
        <begin position="756"/>
        <end position="835"/>
    </location>
</feature>
<keyword evidence="3" id="KW-1185">Reference proteome</keyword>
<organism evidence="2 3">
    <name type="scientific">Acanthosepion pharaonis</name>
    <name type="common">Pharaoh cuttlefish</name>
    <name type="synonym">Sepia pharaonis</name>
    <dbReference type="NCBI Taxonomy" id="158019"/>
    <lineage>
        <taxon>Eukaryota</taxon>
        <taxon>Metazoa</taxon>
        <taxon>Spiralia</taxon>
        <taxon>Lophotrochozoa</taxon>
        <taxon>Mollusca</taxon>
        <taxon>Cephalopoda</taxon>
        <taxon>Coleoidea</taxon>
        <taxon>Decapodiformes</taxon>
        <taxon>Sepiida</taxon>
        <taxon>Sepiina</taxon>
        <taxon>Sepiidae</taxon>
        <taxon>Acanthosepion</taxon>
    </lineage>
</organism>
<reference evidence="2" key="1">
    <citation type="submission" date="2021-01" db="EMBL/GenBank/DDBJ databases">
        <authorList>
            <person name="Li R."/>
            <person name="Bekaert M."/>
        </authorList>
    </citation>
    <scope>NUCLEOTIDE SEQUENCE</scope>
    <source>
        <strain evidence="2">Farmed</strain>
    </source>
</reference>
<feature type="region of interest" description="Disordered" evidence="1">
    <location>
        <begin position="1063"/>
        <end position="1089"/>
    </location>
</feature>
<dbReference type="EMBL" id="CAHIKZ030004860">
    <property type="protein sequence ID" value="CAE1316445.1"/>
    <property type="molecule type" value="Genomic_DNA"/>
</dbReference>
<feature type="region of interest" description="Disordered" evidence="1">
    <location>
        <begin position="322"/>
        <end position="384"/>
    </location>
</feature>
<feature type="region of interest" description="Disordered" evidence="1">
    <location>
        <begin position="1706"/>
        <end position="1763"/>
    </location>
</feature>
<name>A0A812E6C6_ACAPH</name>
<feature type="region of interest" description="Disordered" evidence="1">
    <location>
        <begin position="478"/>
        <end position="537"/>
    </location>
</feature>
<evidence type="ECO:0000256" key="1">
    <source>
        <dbReference type="SAM" id="MobiDB-lite"/>
    </source>
</evidence>
<feature type="region of interest" description="Disordered" evidence="1">
    <location>
        <begin position="560"/>
        <end position="592"/>
    </location>
</feature>
<feature type="region of interest" description="Disordered" evidence="1">
    <location>
        <begin position="709"/>
        <end position="730"/>
    </location>
</feature>
<proteinExistence type="predicted"/>
<feature type="compositionally biased region" description="Basic and acidic residues" evidence="1">
    <location>
        <begin position="1731"/>
        <end position="1742"/>
    </location>
</feature>
<feature type="region of interest" description="Disordered" evidence="1">
    <location>
        <begin position="1665"/>
        <end position="1692"/>
    </location>
</feature>
<dbReference type="Proteomes" id="UP000597762">
    <property type="component" value="Unassembled WGS sequence"/>
</dbReference>
<comment type="caution">
    <text evidence="2">The sequence shown here is derived from an EMBL/GenBank/DDBJ whole genome shotgun (WGS) entry which is preliminary data.</text>
</comment>
<feature type="region of interest" description="Disordered" evidence="1">
    <location>
        <begin position="1145"/>
        <end position="1166"/>
    </location>
</feature>
<protein>
    <submittedName>
        <fullName evidence="2">Uncharacterized protein</fullName>
    </submittedName>
</protein>
<feature type="region of interest" description="Disordered" evidence="1">
    <location>
        <begin position="1"/>
        <end position="30"/>
    </location>
</feature>
<feature type="region of interest" description="Disordered" evidence="1">
    <location>
        <begin position="1261"/>
        <end position="1289"/>
    </location>
</feature>
<accession>A0A812E6C6</accession>
<feature type="region of interest" description="Disordered" evidence="1">
    <location>
        <begin position="637"/>
        <end position="670"/>
    </location>
</feature>
<feature type="region of interest" description="Disordered" evidence="1">
    <location>
        <begin position="1617"/>
        <end position="1650"/>
    </location>
</feature>